<dbReference type="RefSeq" id="WP_266336680.1">
    <property type="nucleotide sequence ID" value="NZ_JAPKNK010000001.1"/>
</dbReference>
<evidence type="ECO:0000313" key="3">
    <source>
        <dbReference type="Proteomes" id="UP001144805"/>
    </source>
</evidence>
<dbReference type="SUPFAM" id="SSF81301">
    <property type="entry name" value="Nucleotidyltransferase"/>
    <property type="match status" value="1"/>
</dbReference>
<comment type="caution">
    <text evidence="2">The sequence shown here is derived from an EMBL/GenBank/DDBJ whole genome shotgun (WGS) entry which is preliminary data.</text>
</comment>
<dbReference type="PANTHER" id="PTHR34822:SF1">
    <property type="entry name" value="GRPB FAMILY PROTEIN"/>
    <property type="match status" value="1"/>
</dbReference>
<gene>
    <name evidence="2" type="ORF">OSH07_00650</name>
</gene>
<dbReference type="InterPro" id="IPR007344">
    <property type="entry name" value="GrpB/CoaE"/>
</dbReference>
<reference evidence="2" key="1">
    <citation type="submission" date="2022-11" db="EMBL/GenBank/DDBJ databases">
        <title>Biodiversity and phylogenetic relationships of bacteria.</title>
        <authorList>
            <person name="Machado R.A.R."/>
            <person name="Bhat A."/>
            <person name="Loulou A."/>
            <person name="Kallel S."/>
        </authorList>
    </citation>
    <scope>NUCLEOTIDE SEQUENCE</scope>
    <source>
        <strain evidence="2">K-TC2</strain>
    </source>
</reference>
<dbReference type="Pfam" id="PF04229">
    <property type="entry name" value="GrpB"/>
    <property type="match status" value="1"/>
</dbReference>
<dbReference type="AlphaFoldDB" id="A0A9X3IIS4"/>
<dbReference type="PANTHER" id="PTHR34822">
    <property type="entry name" value="GRPB DOMAIN PROTEIN (AFU_ORTHOLOGUE AFUA_1G01530)"/>
    <property type="match status" value="1"/>
</dbReference>
<accession>A0A9X3IIS4</accession>
<protein>
    <submittedName>
        <fullName evidence="2">GrpB family protein</fullName>
    </submittedName>
</protein>
<organism evidence="2 3">
    <name type="scientific">Kaistia nematophila</name>
    <dbReference type="NCBI Taxonomy" id="2994654"/>
    <lineage>
        <taxon>Bacteria</taxon>
        <taxon>Pseudomonadati</taxon>
        <taxon>Pseudomonadota</taxon>
        <taxon>Alphaproteobacteria</taxon>
        <taxon>Hyphomicrobiales</taxon>
        <taxon>Kaistiaceae</taxon>
        <taxon>Kaistia</taxon>
    </lineage>
</organism>
<keyword evidence="3" id="KW-1185">Reference proteome</keyword>
<dbReference type="Proteomes" id="UP001144805">
    <property type="component" value="Unassembled WGS sequence"/>
</dbReference>
<name>A0A9X3IIS4_9HYPH</name>
<evidence type="ECO:0000313" key="2">
    <source>
        <dbReference type="EMBL" id="MCX5567693.1"/>
    </source>
</evidence>
<sequence>MPPPIPVDLQPHTPAWSDAAAREAQRLAEALGPQLIAVHHIGSTAIAGLLAKPILDMIPEVRALAAFDACQAILAHLGYEWWGEYGMPGRRYATLTDGATGQRCIQLHVFETGSPHIVRHLAFRDYLRSHPAKAREYETVKLRSREQHPHDSHAYSEAKSDWVRLTEAEAIAFYRLLPDALRRAGPAEPSLPNGHAAANRSSLRRTGASQMRQPTFHRVVGLGENCRAKHNIERKWTEYRRTSLRATTDCLTRTVFDWQATPYPALLEYLRRDFRGMFEREDLGMLDGRVVNKRYGTLHRHDFPDSPDLAIHYAAARSRHDHLCNKTRSAVTDRLPTLFIRYGALAPGEERVLHDAIAALRHGRPFALALIDDDGHPPSDPAEPWQGNHDYWHAALSRYSMRSDASLGTLLPKIAREQARRIAGHIRHLRF</sequence>
<dbReference type="EMBL" id="JAPKNK010000001">
    <property type="protein sequence ID" value="MCX5567693.1"/>
    <property type="molecule type" value="Genomic_DNA"/>
</dbReference>
<dbReference type="Gene3D" id="3.30.460.10">
    <property type="entry name" value="Beta Polymerase, domain 2"/>
    <property type="match status" value="1"/>
</dbReference>
<proteinExistence type="predicted"/>
<dbReference type="InterPro" id="IPR043519">
    <property type="entry name" value="NT_sf"/>
</dbReference>
<feature type="region of interest" description="Disordered" evidence="1">
    <location>
        <begin position="185"/>
        <end position="210"/>
    </location>
</feature>
<evidence type="ECO:0000256" key="1">
    <source>
        <dbReference type="SAM" id="MobiDB-lite"/>
    </source>
</evidence>